<sequence length="85" mass="9415">MTRRGHYNGVVHSVSEEATGSVHIAMNRTLRFAHQCRDNDKRHGVGQRCIVSGVVRVTPDTQQVLETGTLPRTAKLPTTGTFCRL</sequence>
<protein>
    <submittedName>
        <fullName evidence="1">Uncharacterized protein</fullName>
    </submittedName>
</protein>
<accession>A0A2T7NES8</accession>
<comment type="caution">
    <text evidence="1">The sequence shown here is derived from an EMBL/GenBank/DDBJ whole genome shotgun (WGS) entry which is preliminary data.</text>
</comment>
<dbReference type="Proteomes" id="UP000245119">
    <property type="component" value="Linkage Group LG13"/>
</dbReference>
<dbReference type="AlphaFoldDB" id="A0A2T7NES8"/>
<proteinExistence type="predicted"/>
<dbReference type="EMBL" id="PZQS01000013">
    <property type="protein sequence ID" value="PVD19632.1"/>
    <property type="molecule type" value="Genomic_DNA"/>
</dbReference>
<keyword evidence="2" id="KW-1185">Reference proteome</keyword>
<name>A0A2T7NES8_POMCA</name>
<gene>
    <name evidence="1" type="ORF">C0Q70_20122</name>
</gene>
<organism evidence="1 2">
    <name type="scientific">Pomacea canaliculata</name>
    <name type="common">Golden apple snail</name>
    <dbReference type="NCBI Taxonomy" id="400727"/>
    <lineage>
        <taxon>Eukaryota</taxon>
        <taxon>Metazoa</taxon>
        <taxon>Spiralia</taxon>
        <taxon>Lophotrochozoa</taxon>
        <taxon>Mollusca</taxon>
        <taxon>Gastropoda</taxon>
        <taxon>Caenogastropoda</taxon>
        <taxon>Architaenioglossa</taxon>
        <taxon>Ampullarioidea</taxon>
        <taxon>Ampullariidae</taxon>
        <taxon>Pomacea</taxon>
    </lineage>
</organism>
<evidence type="ECO:0000313" key="2">
    <source>
        <dbReference type="Proteomes" id="UP000245119"/>
    </source>
</evidence>
<evidence type="ECO:0000313" key="1">
    <source>
        <dbReference type="EMBL" id="PVD19632.1"/>
    </source>
</evidence>
<reference evidence="1 2" key="1">
    <citation type="submission" date="2018-04" db="EMBL/GenBank/DDBJ databases">
        <title>The genome of golden apple snail Pomacea canaliculata provides insight into stress tolerance and invasive adaptation.</title>
        <authorList>
            <person name="Liu C."/>
            <person name="Liu B."/>
            <person name="Ren Y."/>
            <person name="Zhang Y."/>
            <person name="Wang H."/>
            <person name="Li S."/>
            <person name="Jiang F."/>
            <person name="Yin L."/>
            <person name="Zhang G."/>
            <person name="Qian W."/>
            <person name="Fan W."/>
        </authorList>
    </citation>
    <scope>NUCLEOTIDE SEQUENCE [LARGE SCALE GENOMIC DNA]</scope>
    <source>
        <strain evidence="1">SZHN2017</strain>
        <tissue evidence="1">Muscle</tissue>
    </source>
</reference>